<dbReference type="AlphaFoldDB" id="X1FBB1"/>
<feature type="non-terminal residue" evidence="1">
    <location>
        <position position="278"/>
    </location>
</feature>
<sequence length="278" mass="31423">MSKVKIFLTFFCMLFFVQGLNAQNQEPDADVEFMHLIRSEKFDLILPQAMRDNKIDMWIHVKRGEDPLSFELGSNPGVFIFTDRGGDRIERAILGGRGDRKLYDIFGPESDLTQFVSERDPRRIAVNYSEEHSGFNTISPTDYTTLLKALGDKYAKRVVPADYLIADFLAGRVMSEIALYGRLSMISAEIIEKEFDKIVPGVTKLSDLNGNVFVRDPDGHEENNSDYVIQRGDLIGLLHGASMMDFSEHNGGIAYVLREGVTNLPPEVQKIWEHALIT</sequence>
<proteinExistence type="predicted"/>
<organism evidence="1">
    <name type="scientific">marine sediment metagenome</name>
    <dbReference type="NCBI Taxonomy" id="412755"/>
    <lineage>
        <taxon>unclassified sequences</taxon>
        <taxon>metagenomes</taxon>
        <taxon>ecological metagenomes</taxon>
    </lineage>
</organism>
<protein>
    <submittedName>
        <fullName evidence="1">Uncharacterized protein</fullName>
    </submittedName>
</protein>
<comment type="caution">
    <text evidence="1">The sequence shown here is derived from an EMBL/GenBank/DDBJ whole genome shotgun (WGS) entry which is preliminary data.</text>
</comment>
<name>X1FBB1_9ZZZZ</name>
<dbReference type="EMBL" id="BARU01007226">
    <property type="protein sequence ID" value="GAH42926.1"/>
    <property type="molecule type" value="Genomic_DNA"/>
</dbReference>
<accession>X1FBB1</accession>
<reference evidence="1" key="1">
    <citation type="journal article" date="2014" name="Front. Microbiol.">
        <title>High frequency of phylogenetically diverse reductive dehalogenase-homologous genes in deep subseafloor sedimentary metagenomes.</title>
        <authorList>
            <person name="Kawai M."/>
            <person name="Futagami T."/>
            <person name="Toyoda A."/>
            <person name="Takaki Y."/>
            <person name="Nishi S."/>
            <person name="Hori S."/>
            <person name="Arai W."/>
            <person name="Tsubouchi T."/>
            <person name="Morono Y."/>
            <person name="Uchiyama I."/>
            <person name="Ito T."/>
            <person name="Fujiyama A."/>
            <person name="Inagaki F."/>
            <person name="Takami H."/>
        </authorList>
    </citation>
    <scope>NUCLEOTIDE SEQUENCE</scope>
    <source>
        <strain evidence="1">Expedition CK06-06</strain>
    </source>
</reference>
<evidence type="ECO:0000313" key="1">
    <source>
        <dbReference type="EMBL" id="GAH42926.1"/>
    </source>
</evidence>
<gene>
    <name evidence="1" type="ORF">S03H2_14251</name>
</gene>